<proteinExistence type="predicted"/>
<comment type="caution">
    <text evidence="2">The sequence shown here is derived from an EMBL/GenBank/DDBJ whole genome shotgun (WGS) entry which is preliminary data.</text>
</comment>
<reference evidence="2" key="2">
    <citation type="journal article" date="2019" name="Genome Biol. Evol.">
        <title>Day and night: Metabolic profiles and evolutionary relationships of six axenic non-marine cyanobacteria.</title>
        <authorList>
            <person name="Will S.E."/>
            <person name="Henke P."/>
            <person name="Boedeker C."/>
            <person name="Huang S."/>
            <person name="Brinkmann H."/>
            <person name="Rohde M."/>
            <person name="Jarek M."/>
            <person name="Friedl T."/>
            <person name="Seufert S."/>
            <person name="Schumacher M."/>
            <person name="Overmann J."/>
            <person name="Neumann-Schaal M."/>
            <person name="Petersen J."/>
        </authorList>
    </citation>
    <scope>NUCLEOTIDE SEQUENCE [LARGE SCALE GENOMIC DNA]</scope>
    <source>
        <strain evidence="2">PCC 7102</strain>
    </source>
</reference>
<evidence type="ECO:0000313" key="3">
    <source>
        <dbReference type="Proteomes" id="UP000271624"/>
    </source>
</evidence>
<gene>
    <name evidence="2" type="ORF">DSM106972_020330</name>
</gene>
<evidence type="ECO:0000313" key="2">
    <source>
        <dbReference type="EMBL" id="RUT07773.1"/>
    </source>
</evidence>
<evidence type="ECO:0000256" key="1">
    <source>
        <dbReference type="SAM" id="MobiDB-lite"/>
    </source>
</evidence>
<dbReference type="EMBL" id="RSCL01000004">
    <property type="protein sequence ID" value="RUT07773.1"/>
    <property type="molecule type" value="Genomic_DNA"/>
</dbReference>
<keyword evidence="3" id="KW-1185">Reference proteome</keyword>
<feature type="region of interest" description="Disordered" evidence="1">
    <location>
        <begin position="55"/>
        <end position="85"/>
    </location>
</feature>
<dbReference type="OrthoDB" id="518082at2"/>
<accession>A0A433VNQ0</accession>
<dbReference type="Proteomes" id="UP000271624">
    <property type="component" value="Unassembled WGS sequence"/>
</dbReference>
<protein>
    <submittedName>
        <fullName evidence="2">Uncharacterized protein</fullName>
    </submittedName>
</protein>
<name>A0A433VNQ0_9CYAN</name>
<sequence length="85" mass="9492">MATVEQRVYLLTEEQRDGLMNYLMNRPYREVANGVQFLTSAPSTILNVEVAEESPSLDAKSDADQEFKPETAPFSTDETPVLSHA</sequence>
<dbReference type="AlphaFoldDB" id="A0A433VNQ0"/>
<dbReference type="RefSeq" id="WP_127080633.1">
    <property type="nucleotide sequence ID" value="NZ_RSCL01000004.1"/>
</dbReference>
<organism evidence="2 3">
    <name type="scientific">Dulcicalothrix desertica PCC 7102</name>
    <dbReference type="NCBI Taxonomy" id="232991"/>
    <lineage>
        <taxon>Bacteria</taxon>
        <taxon>Bacillati</taxon>
        <taxon>Cyanobacteriota</taxon>
        <taxon>Cyanophyceae</taxon>
        <taxon>Nostocales</taxon>
        <taxon>Calotrichaceae</taxon>
        <taxon>Dulcicalothrix</taxon>
    </lineage>
</organism>
<reference evidence="2" key="1">
    <citation type="submission" date="2018-12" db="EMBL/GenBank/DDBJ databases">
        <authorList>
            <person name="Will S."/>
            <person name="Neumann-Schaal M."/>
            <person name="Henke P."/>
        </authorList>
    </citation>
    <scope>NUCLEOTIDE SEQUENCE</scope>
    <source>
        <strain evidence="2">PCC 7102</strain>
    </source>
</reference>
<feature type="compositionally biased region" description="Basic and acidic residues" evidence="1">
    <location>
        <begin position="59"/>
        <end position="69"/>
    </location>
</feature>